<protein>
    <submittedName>
        <fullName evidence="1">Uncharacterized protein</fullName>
    </submittedName>
</protein>
<organism evidence="1">
    <name type="scientific">Arundo donax</name>
    <name type="common">Giant reed</name>
    <name type="synonym">Donax arundinaceus</name>
    <dbReference type="NCBI Taxonomy" id="35708"/>
    <lineage>
        <taxon>Eukaryota</taxon>
        <taxon>Viridiplantae</taxon>
        <taxon>Streptophyta</taxon>
        <taxon>Embryophyta</taxon>
        <taxon>Tracheophyta</taxon>
        <taxon>Spermatophyta</taxon>
        <taxon>Magnoliopsida</taxon>
        <taxon>Liliopsida</taxon>
        <taxon>Poales</taxon>
        <taxon>Poaceae</taxon>
        <taxon>PACMAD clade</taxon>
        <taxon>Arundinoideae</taxon>
        <taxon>Arundineae</taxon>
        <taxon>Arundo</taxon>
    </lineage>
</organism>
<accession>A0A0A9AFQ1</accession>
<reference evidence="1" key="2">
    <citation type="journal article" date="2015" name="Data Brief">
        <title>Shoot transcriptome of the giant reed, Arundo donax.</title>
        <authorList>
            <person name="Barrero R.A."/>
            <person name="Guerrero F.D."/>
            <person name="Moolhuijzen P."/>
            <person name="Goolsby J.A."/>
            <person name="Tidwell J."/>
            <person name="Bellgard S.E."/>
            <person name="Bellgard M.I."/>
        </authorList>
    </citation>
    <scope>NUCLEOTIDE SEQUENCE</scope>
    <source>
        <tissue evidence="1">Shoot tissue taken approximately 20 cm above the soil surface</tissue>
    </source>
</reference>
<reference evidence="1" key="1">
    <citation type="submission" date="2014-09" db="EMBL/GenBank/DDBJ databases">
        <authorList>
            <person name="Magalhaes I.L.F."/>
            <person name="Oliveira U."/>
            <person name="Santos F.R."/>
            <person name="Vidigal T.H.D.A."/>
            <person name="Brescovit A.D."/>
            <person name="Santos A.J."/>
        </authorList>
    </citation>
    <scope>NUCLEOTIDE SEQUENCE</scope>
    <source>
        <tissue evidence="1">Shoot tissue taken approximately 20 cm above the soil surface</tissue>
    </source>
</reference>
<dbReference type="EMBL" id="GBRH01250140">
    <property type="protein sequence ID" value="JAD47755.1"/>
    <property type="molecule type" value="Transcribed_RNA"/>
</dbReference>
<sequence length="29" mass="3348">MPISQRRGPLNQSAKLVNHPLHRLTELIK</sequence>
<name>A0A0A9AFQ1_ARUDO</name>
<dbReference type="AlphaFoldDB" id="A0A0A9AFQ1"/>
<evidence type="ECO:0000313" key="1">
    <source>
        <dbReference type="EMBL" id="JAD47755.1"/>
    </source>
</evidence>
<proteinExistence type="predicted"/>